<dbReference type="Proteomes" id="UP000590442">
    <property type="component" value="Unassembled WGS sequence"/>
</dbReference>
<accession>A0A846R1B7</accession>
<protein>
    <submittedName>
        <fullName evidence="1">Uncharacterized protein</fullName>
    </submittedName>
</protein>
<keyword evidence="2" id="KW-1185">Reference proteome</keyword>
<name>A0A846R1B7_9FLAO</name>
<evidence type="ECO:0000313" key="2">
    <source>
        <dbReference type="Proteomes" id="UP000590442"/>
    </source>
</evidence>
<proteinExistence type="predicted"/>
<comment type="caution">
    <text evidence="1">The sequence shown here is derived from an EMBL/GenBank/DDBJ whole genome shotgun (WGS) entry which is preliminary data.</text>
</comment>
<dbReference type="RefSeq" id="WP_167965040.1">
    <property type="nucleotide sequence ID" value="NZ_JAATJJ010000002.1"/>
</dbReference>
<reference evidence="1 2" key="1">
    <citation type="submission" date="2020-03" db="EMBL/GenBank/DDBJ databases">
        <title>Genomic Encyclopedia of Type Strains, Phase IV (KMG-IV): sequencing the most valuable type-strain genomes for metagenomic binning, comparative biology and taxonomic classification.</title>
        <authorList>
            <person name="Goeker M."/>
        </authorList>
    </citation>
    <scope>NUCLEOTIDE SEQUENCE [LARGE SCALE GENOMIC DNA]</scope>
    <source>
        <strain evidence="1 2">DSM 29762</strain>
    </source>
</reference>
<gene>
    <name evidence="1" type="ORF">GGR42_002714</name>
</gene>
<dbReference type="EMBL" id="JAATJJ010000002">
    <property type="protein sequence ID" value="NJB72223.1"/>
    <property type="molecule type" value="Genomic_DNA"/>
</dbReference>
<organism evidence="1 2">
    <name type="scientific">Saonia flava</name>
    <dbReference type="NCBI Taxonomy" id="523696"/>
    <lineage>
        <taxon>Bacteria</taxon>
        <taxon>Pseudomonadati</taxon>
        <taxon>Bacteroidota</taxon>
        <taxon>Flavobacteriia</taxon>
        <taxon>Flavobacteriales</taxon>
        <taxon>Flavobacteriaceae</taxon>
        <taxon>Saonia</taxon>
    </lineage>
</organism>
<sequence length="135" mass="16000">MNATSLNPKTEFLLGAGLNVLHQESREWLETIAFWKDETRFFADLLQKKELKEKTKSEYGKMLENLDKIHANLFDYLADDIRGHEKLLSKLHTQEKGLADGEYRDKHRNLKERMDIFSNDFKEFKKMVFGYAKKL</sequence>
<dbReference type="AlphaFoldDB" id="A0A846R1B7"/>
<evidence type="ECO:0000313" key="1">
    <source>
        <dbReference type="EMBL" id="NJB72223.1"/>
    </source>
</evidence>